<dbReference type="EMBL" id="DQ396487">
    <property type="protein sequence ID" value="ABD57353.1"/>
    <property type="molecule type" value="Genomic_DNA"/>
</dbReference>
<gene>
    <name evidence="1" type="primary">flpB</name>
</gene>
<reference evidence="1" key="1">
    <citation type="journal article" date="2008" name="Infect. Immun.">
        <title>Contribution of type IV pili to the virulence of Aeromonas salmonicida subsp. salmonicida in Atlantic salmon (Salmo salar L.).</title>
        <authorList>
            <person name="Boyd J.M."/>
            <person name="Dacanay A."/>
            <person name="Knickle L.C."/>
            <person name="Touhami A."/>
            <person name="Brown L.L."/>
            <person name="Jericho M.H."/>
            <person name="Johnson S.C."/>
            <person name="Reith M."/>
        </authorList>
    </citation>
    <scope>NUCLEOTIDE SEQUENCE</scope>
    <source>
        <strain evidence="1">A449</strain>
    </source>
</reference>
<sequence>MKKLLSLIAALLVLAATLAAFWPVEPAPQKTVPPRDLTS</sequence>
<proteinExistence type="predicted"/>
<name>A2T1C5_AERS4</name>
<dbReference type="AlphaFoldDB" id="A2T1C5"/>
<protein>
    <submittedName>
        <fullName evidence="1">Truncated FlpB</fullName>
    </submittedName>
</protein>
<organism evidence="1">
    <name type="scientific">Aeromonas salmonicida (strain A449)</name>
    <dbReference type="NCBI Taxonomy" id="382245"/>
    <lineage>
        <taxon>Bacteria</taxon>
        <taxon>Pseudomonadati</taxon>
        <taxon>Pseudomonadota</taxon>
        <taxon>Gammaproteobacteria</taxon>
        <taxon>Aeromonadales</taxon>
        <taxon>Aeromonadaceae</taxon>
        <taxon>Aeromonas</taxon>
    </lineage>
</organism>
<accession>A2T1C5</accession>
<evidence type="ECO:0000313" key="1">
    <source>
        <dbReference type="EMBL" id="ABD57353.1"/>
    </source>
</evidence>